<feature type="transmembrane region" description="Helical" evidence="1">
    <location>
        <begin position="278"/>
        <end position="298"/>
    </location>
</feature>
<comment type="caution">
    <text evidence="3">The sequence shown here is derived from an EMBL/GenBank/DDBJ whole genome shotgun (WGS) entry which is preliminary data.</text>
</comment>
<evidence type="ECO:0000259" key="2">
    <source>
        <dbReference type="PROSITE" id="PS50850"/>
    </source>
</evidence>
<evidence type="ECO:0000256" key="1">
    <source>
        <dbReference type="SAM" id="Phobius"/>
    </source>
</evidence>
<keyword evidence="1" id="KW-0472">Membrane</keyword>
<dbReference type="Gene3D" id="1.20.1250.20">
    <property type="entry name" value="MFS general substrate transporter like domains"/>
    <property type="match status" value="2"/>
</dbReference>
<feature type="transmembrane region" description="Helical" evidence="1">
    <location>
        <begin position="68"/>
        <end position="93"/>
    </location>
</feature>
<dbReference type="PROSITE" id="PS50850">
    <property type="entry name" value="MFS"/>
    <property type="match status" value="1"/>
</dbReference>
<evidence type="ECO:0000313" key="4">
    <source>
        <dbReference type="Proteomes" id="UP000288215"/>
    </source>
</evidence>
<dbReference type="GO" id="GO:0022857">
    <property type="term" value="F:transmembrane transporter activity"/>
    <property type="evidence" value="ECO:0007669"/>
    <property type="project" value="InterPro"/>
</dbReference>
<dbReference type="SUPFAM" id="SSF103473">
    <property type="entry name" value="MFS general substrate transporter"/>
    <property type="match status" value="1"/>
</dbReference>
<feature type="transmembrane region" description="Helical" evidence="1">
    <location>
        <begin position="105"/>
        <end position="122"/>
    </location>
</feature>
<sequence length="425" mass="44749">MLIRSPFDIPSNHHEWGLQEVGARGPSSRGNLLAGVPRSIVLMVIVLSINNFAFGYLMVYISAYLPEIGVPATTVGLMLGMEGLTMAVMAIPFGIISDRKGRKRLLITGSLGPFPMFLAFALTTDAAVMIAASALGGLFEGVYLATVNALIADQTAPEDRNVAFTLSFILGGAGSALGMAFPFFLPELGILLGIEKAALHAGLLYIFALISLATPPALWSILSGVKESVRGSPGAWRGKGLGILFKFSGINSIIGLGAGFIIPLIPTWLYLKFAVPDSFSGPILAIANATIGLGAAFSPKLASKLGSVKAIVFTQGLSLAFMVALAFIGDFFTAAFLYVIRTGLMNMASPLMDAFLMGIVHPEQRGFASSLNSVIWRIPNSITTIIGGAILASGNFELPFLVAGGFYVVGISLFYLVFKDVKQVG</sequence>
<feature type="transmembrane region" description="Helical" evidence="1">
    <location>
        <begin position="197"/>
        <end position="222"/>
    </location>
</feature>
<dbReference type="Pfam" id="PF07690">
    <property type="entry name" value="MFS_1"/>
    <property type="match status" value="2"/>
</dbReference>
<feature type="transmembrane region" description="Helical" evidence="1">
    <location>
        <begin position="128"/>
        <end position="151"/>
    </location>
</feature>
<name>A0A444L7Y8_METS7</name>
<feature type="transmembrane region" description="Helical" evidence="1">
    <location>
        <begin position="163"/>
        <end position="185"/>
    </location>
</feature>
<feature type="transmembrane region" description="Helical" evidence="1">
    <location>
        <begin position="310"/>
        <end position="338"/>
    </location>
</feature>
<feature type="transmembrane region" description="Helical" evidence="1">
    <location>
        <begin position="398"/>
        <end position="418"/>
    </location>
</feature>
<dbReference type="EMBL" id="RXGA01000002">
    <property type="protein sequence ID" value="RWX73694.1"/>
    <property type="molecule type" value="Genomic_DNA"/>
</dbReference>
<dbReference type="AlphaFoldDB" id="A0A444L7Y8"/>
<keyword evidence="1" id="KW-0812">Transmembrane</keyword>
<feature type="transmembrane region" description="Helical" evidence="1">
    <location>
        <begin position="243"/>
        <end position="266"/>
    </location>
</feature>
<organism evidence="3 4">
    <name type="scientific">Methanosuratincola subterraneus</name>
    <dbReference type="NCBI Taxonomy" id="2593994"/>
    <lineage>
        <taxon>Archaea</taxon>
        <taxon>Thermoproteota</taxon>
        <taxon>Methanosuratincolia</taxon>
        <taxon>Candidatus Methanomethylicales</taxon>
        <taxon>Candidatus Methanomethylicaceae</taxon>
        <taxon>Candidatus Methanosuratincola (ex Vanwonterghem et al. 2016)</taxon>
    </lineage>
</organism>
<feature type="domain" description="Major facilitator superfamily (MFS) profile" evidence="2">
    <location>
        <begin position="39"/>
        <end position="422"/>
    </location>
</feature>
<dbReference type="PANTHER" id="PTHR23520">
    <property type="entry name" value="TRANSPORTER, PUTATIVE (AFU_ORTHOLOGUE AFUA_3G04000)-RELATED"/>
    <property type="match status" value="1"/>
</dbReference>
<reference evidence="3 4" key="1">
    <citation type="submission" date="2018-12" db="EMBL/GenBank/DDBJ databases">
        <title>The complete genome of the methanogenic archaea of the candidate phylum Verstraetearchaeota, obtained from the metagenome of underground thermal water.</title>
        <authorList>
            <person name="Kadnikov V.V."/>
            <person name="Mardanov A.V."/>
            <person name="Beletsky A.V."/>
            <person name="Karnachuk O.V."/>
            <person name="Ravin N.V."/>
        </authorList>
    </citation>
    <scope>NUCLEOTIDE SEQUENCE [LARGE SCALE GENOMIC DNA]</scope>
    <source>
        <strain evidence="3">Ch88</strain>
    </source>
</reference>
<feature type="transmembrane region" description="Helical" evidence="1">
    <location>
        <begin position="40"/>
        <end position="62"/>
    </location>
</feature>
<dbReference type="InterPro" id="IPR020846">
    <property type="entry name" value="MFS_dom"/>
</dbReference>
<dbReference type="PANTHER" id="PTHR23520:SF5">
    <property type="entry name" value="TRANSPORTER, PUTATIVE (AFU_ORTHOLOGUE AFUA_3G04000)-RELATED"/>
    <property type="match status" value="1"/>
</dbReference>
<gene>
    <name evidence="3" type="ORF">Metus_0473</name>
</gene>
<dbReference type="InterPro" id="IPR036259">
    <property type="entry name" value="MFS_trans_sf"/>
</dbReference>
<dbReference type="InterPro" id="IPR011701">
    <property type="entry name" value="MFS"/>
</dbReference>
<evidence type="ECO:0000313" key="3">
    <source>
        <dbReference type="EMBL" id="RWX73694.1"/>
    </source>
</evidence>
<accession>A0A444L7Y8</accession>
<dbReference type="Proteomes" id="UP000288215">
    <property type="component" value="Unassembled WGS sequence"/>
</dbReference>
<keyword evidence="1" id="KW-1133">Transmembrane helix</keyword>
<protein>
    <recommendedName>
        <fullName evidence="2">Major facilitator superfamily (MFS) profile domain-containing protein</fullName>
    </recommendedName>
</protein>
<proteinExistence type="predicted"/>